<name>A0AAJ1X296_9ACTN</name>
<reference evidence="2" key="1">
    <citation type="submission" date="2023-07" db="EMBL/GenBank/DDBJ databases">
        <title>Functional and genomic diversity of the sorghum phyllosphere microbiome.</title>
        <authorList>
            <person name="Shade A."/>
        </authorList>
    </citation>
    <scope>NUCLEOTIDE SEQUENCE</scope>
    <source>
        <strain evidence="2">SORGH_AS_1067</strain>
    </source>
</reference>
<evidence type="ECO:0000313" key="3">
    <source>
        <dbReference type="Proteomes" id="UP001239215"/>
    </source>
</evidence>
<proteinExistence type="predicted"/>
<feature type="domain" description="STAS" evidence="1">
    <location>
        <begin position="29"/>
        <end position="120"/>
    </location>
</feature>
<sequence length="120" mass="12912">MADTATIGTIGRRTSAGNRLQIVGDGPRLELVGDFDARSTSQVRPVLHDAMAVHERVVVDLAGVANVDLTALRVLAAASRRAHHEGRHLVLASPRPVVVRLMHLSHLARLLEVERLAVPA</sequence>
<dbReference type="CDD" id="cd07043">
    <property type="entry name" value="STAS_anti-anti-sigma_factors"/>
    <property type="match status" value="1"/>
</dbReference>
<dbReference type="InterPro" id="IPR002645">
    <property type="entry name" value="STAS_dom"/>
</dbReference>
<dbReference type="EMBL" id="JAUTAN010000001">
    <property type="protein sequence ID" value="MDQ1103342.1"/>
    <property type="molecule type" value="Genomic_DNA"/>
</dbReference>
<dbReference type="RefSeq" id="WP_307198765.1">
    <property type="nucleotide sequence ID" value="NZ_JAUTAN010000001.1"/>
</dbReference>
<dbReference type="InterPro" id="IPR036513">
    <property type="entry name" value="STAS_dom_sf"/>
</dbReference>
<dbReference type="SUPFAM" id="SSF52091">
    <property type="entry name" value="SpoIIaa-like"/>
    <property type="match status" value="1"/>
</dbReference>
<dbReference type="InterPro" id="IPR052746">
    <property type="entry name" value="MlaB_ABC_Transporter"/>
</dbReference>
<evidence type="ECO:0000313" key="2">
    <source>
        <dbReference type="EMBL" id="MDQ1103342.1"/>
    </source>
</evidence>
<comment type="caution">
    <text evidence="2">The sequence shown here is derived from an EMBL/GenBank/DDBJ whole genome shotgun (WGS) entry which is preliminary data.</text>
</comment>
<dbReference type="AlphaFoldDB" id="A0AAJ1X296"/>
<dbReference type="InterPro" id="IPR058548">
    <property type="entry name" value="MlaB-like_STAS"/>
</dbReference>
<dbReference type="Pfam" id="PF13466">
    <property type="entry name" value="STAS_2"/>
    <property type="match status" value="1"/>
</dbReference>
<dbReference type="PANTHER" id="PTHR35849:SF2">
    <property type="entry name" value="BLR2341 PROTEIN"/>
    <property type="match status" value="1"/>
</dbReference>
<accession>A0AAJ1X296</accession>
<evidence type="ECO:0000259" key="1">
    <source>
        <dbReference type="PROSITE" id="PS50801"/>
    </source>
</evidence>
<protein>
    <submittedName>
        <fullName evidence="2">Anti-anti-sigma factor</fullName>
    </submittedName>
</protein>
<gene>
    <name evidence="2" type="ORF">QE405_000626</name>
</gene>
<dbReference type="PANTHER" id="PTHR35849">
    <property type="entry name" value="BLR2341 PROTEIN"/>
    <property type="match status" value="1"/>
</dbReference>
<dbReference type="PROSITE" id="PS50801">
    <property type="entry name" value="STAS"/>
    <property type="match status" value="1"/>
</dbReference>
<dbReference type="Proteomes" id="UP001239215">
    <property type="component" value="Unassembled WGS sequence"/>
</dbReference>
<organism evidence="2 3">
    <name type="scientific">Nocardioides zeae</name>
    <dbReference type="NCBI Taxonomy" id="1457234"/>
    <lineage>
        <taxon>Bacteria</taxon>
        <taxon>Bacillati</taxon>
        <taxon>Actinomycetota</taxon>
        <taxon>Actinomycetes</taxon>
        <taxon>Propionibacteriales</taxon>
        <taxon>Nocardioidaceae</taxon>
        <taxon>Nocardioides</taxon>
    </lineage>
</organism>
<dbReference type="Gene3D" id="3.30.750.24">
    <property type="entry name" value="STAS domain"/>
    <property type="match status" value="1"/>
</dbReference>